<dbReference type="Proteomes" id="UP000605392">
    <property type="component" value="Unassembled WGS sequence"/>
</dbReference>
<evidence type="ECO:0000313" key="1">
    <source>
        <dbReference type="EMBL" id="GGF69011.1"/>
    </source>
</evidence>
<comment type="caution">
    <text evidence="1">The sequence shown here is derived from an EMBL/GenBank/DDBJ whole genome shotgun (WGS) entry which is preliminary data.</text>
</comment>
<proteinExistence type="predicted"/>
<sequence>MSGIIHTAGTCLGFSDPYVAFMKNAYLFLILFALGCTTTKMPPTPSQDFFGRLSTLCNQAYEGKVVFPEGGKDPFGGKALVMRVQSCSPTEIRVPFQVGEDKSRTWVFTKSDQGLLLKHDHRHPDGTPDSVTMYGGYAKAGSTLYSQSFPADDYTAKLIPAAATNEWSTVLSEDRKTFSYILKRDGQLRFQADFDLTKPLSQ</sequence>
<protein>
    <submittedName>
        <fullName evidence="1">Uncharacterized protein</fullName>
    </submittedName>
</protein>
<dbReference type="EMBL" id="BMFN01000002">
    <property type="protein sequence ID" value="GGF69011.1"/>
    <property type="molecule type" value="Genomic_DNA"/>
</dbReference>
<name>A0ACB5PSY0_9BACT</name>
<keyword evidence="2" id="KW-1185">Reference proteome</keyword>
<organism evidence="1 2">
    <name type="scientific">Hymenobacter qilianensis</name>
    <dbReference type="NCBI Taxonomy" id="1385715"/>
    <lineage>
        <taxon>Bacteria</taxon>
        <taxon>Pseudomonadati</taxon>
        <taxon>Bacteroidota</taxon>
        <taxon>Cytophagia</taxon>
        <taxon>Cytophagales</taxon>
        <taxon>Hymenobacteraceae</taxon>
        <taxon>Hymenobacter</taxon>
    </lineage>
</organism>
<gene>
    <name evidence="1" type="ORF">GCM10011375_25070</name>
</gene>
<accession>A0ACB5PSY0</accession>
<reference evidence="1 2" key="1">
    <citation type="journal article" date="2019" name="Int. J. Syst. Evol. Microbiol.">
        <title>The Global Catalogue of Microorganisms (GCM) 10K type strain sequencing project: providing services to taxonomists for standard genome sequencing and annotation.</title>
        <authorList>
            <consortium name="The Broad Institute Genomics Platform"/>
            <consortium name="The Broad Institute Genome Sequencing Center for Infectious Disease"/>
            <person name="Wu L."/>
            <person name="Ma J."/>
        </authorList>
    </citation>
    <scope>NUCLEOTIDE SEQUENCE [LARGE SCALE GENOMIC DNA]</scope>
    <source>
        <strain evidence="1 2">CGMCC 1.12720</strain>
    </source>
</reference>
<evidence type="ECO:0000313" key="2">
    <source>
        <dbReference type="Proteomes" id="UP000605392"/>
    </source>
</evidence>